<name>A0A326RWS0_9BACT</name>
<keyword evidence="2" id="KW-1185">Reference proteome</keyword>
<protein>
    <submittedName>
        <fullName evidence="1">Uncharacterized protein</fullName>
    </submittedName>
</protein>
<accession>A0A326RWS0</accession>
<reference evidence="1 2" key="1">
    <citation type="submission" date="2018-06" db="EMBL/GenBank/DDBJ databases">
        <title>Genomic Encyclopedia of Archaeal and Bacterial Type Strains, Phase II (KMG-II): from individual species to whole genera.</title>
        <authorList>
            <person name="Goeker M."/>
        </authorList>
    </citation>
    <scope>NUCLEOTIDE SEQUENCE [LARGE SCALE GENOMIC DNA]</scope>
    <source>
        <strain evidence="1 2">T4</strain>
    </source>
</reference>
<comment type="caution">
    <text evidence="1">The sequence shown here is derived from an EMBL/GenBank/DDBJ whole genome shotgun (WGS) entry which is preliminary data.</text>
</comment>
<gene>
    <name evidence="1" type="ORF">CLV31_102400</name>
</gene>
<organism evidence="1 2">
    <name type="scientific">Algoriphagus aquaeductus</name>
    <dbReference type="NCBI Taxonomy" id="475299"/>
    <lineage>
        <taxon>Bacteria</taxon>
        <taxon>Pseudomonadati</taxon>
        <taxon>Bacteroidota</taxon>
        <taxon>Cytophagia</taxon>
        <taxon>Cytophagales</taxon>
        <taxon>Cyclobacteriaceae</taxon>
        <taxon>Algoriphagus</taxon>
    </lineage>
</organism>
<evidence type="ECO:0000313" key="1">
    <source>
        <dbReference type="EMBL" id="PZV86500.1"/>
    </source>
</evidence>
<dbReference type="OrthoDB" id="825584at2"/>
<dbReference type="PROSITE" id="PS51257">
    <property type="entry name" value="PROKAR_LIPOPROTEIN"/>
    <property type="match status" value="1"/>
</dbReference>
<evidence type="ECO:0000313" key="2">
    <source>
        <dbReference type="Proteomes" id="UP000248917"/>
    </source>
</evidence>
<dbReference type="RefSeq" id="WP_111391625.1">
    <property type="nucleotide sequence ID" value="NZ_QKTX01000002.1"/>
</dbReference>
<dbReference type="InterPro" id="IPR046219">
    <property type="entry name" value="DUF6252"/>
</dbReference>
<dbReference type="Proteomes" id="UP000248917">
    <property type="component" value="Unassembled WGS sequence"/>
</dbReference>
<dbReference type="EMBL" id="QKTX01000002">
    <property type="protein sequence ID" value="PZV86500.1"/>
    <property type="molecule type" value="Genomic_DNA"/>
</dbReference>
<proteinExistence type="predicted"/>
<dbReference type="Pfam" id="PF19765">
    <property type="entry name" value="DUF6252"/>
    <property type="match status" value="1"/>
</dbReference>
<sequence length="152" mass="16026">MKNWIDILSKVALLGFFIAFMACSSEDELPQGSLNVEAKINGVAWKGSGNSRITSLPGGFKAFAIGAGATDRSSFAFTMTEERTGTFNMAGNAVWTTADLVVHNATSGTLNITKLDGNKVSGTFSFTARPALGGGAEVTITEGFFTDINIMR</sequence>
<dbReference type="AlphaFoldDB" id="A0A326RWS0"/>